<feature type="transmembrane region" description="Helical" evidence="5">
    <location>
        <begin position="249"/>
        <end position="269"/>
    </location>
</feature>
<feature type="transmembrane region" description="Helical" evidence="5">
    <location>
        <begin position="342"/>
        <end position="363"/>
    </location>
</feature>
<dbReference type="EMBL" id="CP040330">
    <property type="protein sequence ID" value="QCS42285.1"/>
    <property type="molecule type" value="Genomic_DNA"/>
</dbReference>
<feature type="transmembrane region" description="Helical" evidence="5">
    <location>
        <begin position="136"/>
        <end position="155"/>
    </location>
</feature>
<name>A0A4P8WGR7_9EURY</name>
<evidence type="ECO:0000256" key="1">
    <source>
        <dbReference type="ARBA" id="ARBA00004141"/>
    </source>
</evidence>
<dbReference type="RefSeq" id="WP_138244778.1">
    <property type="nucleotide sequence ID" value="NZ_CP040330.1"/>
</dbReference>
<feature type="transmembrane region" description="Helical" evidence="5">
    <location>
        <begin position="16"/>
        <end position="33"/>
    </location>
</feature>
<feature type="domain" description="Sodium/calcium exchanger membrane region" evidence="6">
    <location>
        <begin position="18"/>
        <end position="149"/>
    </location>
</feature>
<dbReference type="OrthoDB" id="142185at2157"/>
<accession>A0A4P8WGR7</accession>
<gene>
    <name evidence="7" type="ORF">FEJ81_07905</name>
</gene>
<dbReference type="KEGG" id="nvr:FEJ81_07905"/>
<dbReference type="Gene3D" id="1.20.1420.30">
    <property type="entry name" value="NCX, central ion-binding region"/>
    <property type="match status" value="1"/>
</dbReference>
<feature type="transmembrane region" description="Helical" evidence="5">
    <location>
        <begin position="213"/>
        <end position="233"/>
    </location>
</feature>
<dbReference type="Proteomes" id="UP000302218">
    <property type="component" value="Chromosome"/>
</dbReference>
<dbReference type="GO" id="GO:0016020">
    <property type="term" value="C:membrane"/>
    <property type="evidence" value="ECO:0007669"/>
    <property type="project" value="UniProtKB-SubCell"/>
</dbReference>
<evidence type="ECO:0000259" key="6">
    <source>
        <dbReference type="Pfam" id="PF01699"/>
    </source>
</evidence>
<protein>
    <submittedName>
        <fullName evidence="7">Sodium:proton exchanger</fullName>
    </submittedName>
</protein>
<sequence>MIEAAVESVVEARGLWVAYLVLAVGAIVLTYSVEKLISYLTRAALGLGVSIFALAIVFTGIEFDDTVVALVFGAGELKQVALGTALGTALAITGITLAVAAIYRPFPVEVPRDYLLLLVVSPLLLVPFVVAETLTLGHGLVLTGVFVALFGYIVLREIQRDVPVFRDSEIAERIEADGGVPIDELAIGDVDSGTVLEDIPEDRYVAERRYEGVFWLGFAGVALIGVMAGAMLLETGSEAIIESWGIEETVFGATVLTLVLTVENLLLTIEPVRRGIPEIGIGHVIGSVIFSVTANVGVITYVADVTIPRAVLAFHLPAVVVLTAVAAAVISTGRIRRRHGYALVGLYVAYWLCSLLVFGGIPIPEAL</sequence>
<dbReference type="GeneID" id="40265188"/>
<organism evidence="7 8">
    <name type="scientific">Natrinema versiforme</name>
    <dbReference type="NCBI Taxonomy" id="88724"/>
    <lineage>
        <taxon>Archaea</taxon>
        <taxon>Methanobacteriati</taxon>
        <taxon>Methanobacteriota</taxon>
        <taxon>Stenosarchaea group</taxon>
        <taxon>Halobacteria</taxon>
        <taxon>Halobacteriales</taxon>
        <taxon>Natrialbaceae</taxon>
        <taxon>Natrinema</taxon>
    </lineage>
</organism>
<feature type="transmembrane region" description="Helical" evidence="5">
    <location>
        <begin position="40"/>
        <end position="61"/>
    </location>
</feature>
<proteinExistence type="predicted"/>
<dbReference type="InterPro" id="IPR044880">
    <property type="entry name" value="NCX_ion-bd_dom_sf"/>
</dbReference>
<feature type="transmembrane region" description="Helical" evidence="5">
    <location>
        <begin position="81"/>
        <end position="102"/>
    </location>
</feature>
<evidence type="ECO:0000313" key="7">
    <source>
        <dbReference type="EMBL" id="QCS42285.1"/>
    </source>
</evidence>
<dbReference type="GO" id="GO:0055085">
    <property type="term" value="P:transmembrane transport"/>
    <property type="evidence" value="ECO:0007669"/>
    <property type="project" value="InterPro"/>
</dbReference>
<feature type="domain" description="Sodium/calcium exchanger membrane region" evidence="6">
    <location>
        <begin position="217"/>
        <end position="354"/>
    </location>
</feature>
<dbReference type="InterPro" id="IPR004837">
    <property type="entry name" value="NaCa_Exmemb"/>
</dbReference>
<comment type="subcellular location">
    <subcellularLocation>
        <location evidence="1">Membrane</location>
        <topology evidence="1">Multi-pass membrane protein</topology>
    </subcellularLocation>
</comment>
<dbReference type="AlphaFoldDB" id="A0A4P8WGR7"/>
<feature type="transmembrane region" description="Helical" evidence="5">
    <location>
        <begin position="114"/>
        <end position="130"/>
    </location>
</feature>
<dbReference type="Pfam" id="PF01699">
    <property type="entry name" value="Na_Ca_ex"/>
    <property type="match status" value="2"/>
</dbReference>
<keyword evidence="3 5" id="KW-1133">Transmembrane helix</keyword>
<evidence type="ECO:0000256" key="5">
    <source>
        <dbReference type="SAM" id="Phobius"/>
    </source>
</evidence>
<evidence type="ECO:0000256" key="3">
    <source>
        <dbReference type="ARBA" id="ARBA00022989"/>
    </source>
</evidence>
<keyword evidence="2 5" id="KW-0812">Transmembrane</keyword>
<evidence type="ECO:0000256" key="2">
    <source>
        <dbReference type="ARBA" id="ARBA00022692"/>
    </source>
</evidence>
<evidence type="ECO:0000256" key="4">
    <source>
        <dbReference type="ARBA" id="ARBA00023136"/>
    </source>
</evidence>
<reference evidence="8" key="1">
    <citation type="submission" date="2019-05" db="EMBL/GenBank/DDBJ databases">
        <title>Genome sequence and methylation pattern of the halophilic Archaeon Natrinema versiforme BOL5-4.</title>
        <authorList>
            <person name="DasSarma P."/>
            <person name="Anton B.P."/>
            <person name="DasSarma S.L."/>
            <person name="Martinez F.L."/>
            <person name="Guzman D."/>
            <person name="Roberts R.J."/>
            <person name="DasSarma S."/>
        </authorList>
    </citation>
    <scope>NUCLEOTIDE SEQUENCE [LARGE SCALE GENOMIC DNA]</scope>
    <source>
        <strain evidence="8">BOL5-4</strain>
    </source>
</reference>
<keyword evidence="4 5" id="KW-0472">Membrane</keyword>
<evidence type="ECO:0000313" key="8">
    <source>
        <dbReference type="Proteomes" id="UP000302218"/>
    </source>
</evidence>
<feature type="transmembrane region" description="Helical" evidence="5">
    <location>
        <begin position="281"/>
        <end position="303"/>
    </location>
</feature>
<feature type="transmembrane region" description="Helical" evidence="5">
    <location>
        <begin position="309"/>
        <end position="330"/>
    </location>
</feature>